<name>A0A926VLT3_9CYAN</name>
<reference evidence="2" key="1">
    <citation type="journal article" date="2015" name="ISME J.">
        <title>Draft Genome Sequence of Streptomyces incarnatus NRRL8089, which Produces the Nucleoside Antibiotic Sinefungin.</title>
        <authorList>
            <person name="Oshima K."/>
            <person name="Hattori M."/>
            <person name="Shimizu H."/>
            <person name="Fukuda K."/>
            <person name="Nemoto M."/>
            <person name="Inagaki K."/>
            <person name="Tamura T."/>
        </authorList>
    </citation>
    <scope>NUCLEOTIDE SEQUENCE</scope>
    <source>
        <strain evidence="2">FACHB-1375</strain>
    </source>
</reference>
<accession>A0A926VLT3</accession>
<feature type="signal peptide" evidence="1">
    <location>
        <begin position="1"/>
        <end position="35"/>
    </location>
</feature>
<reference evidence="2" key="2">
    <citation type="submission" date="2020-08" db="EMBL/GenBank/DDBJ databases">
        <authorList>
            <person name="Chen M."/>
            <person name="Teng W."/>
            <person name="Zhao L."/>
            <person name="Hu C."/>
            <person name="Zhou Y."/>
            <person name="Han B."/>
            <person name="Song L."/>
            <person name="Shu W."/>
        </authorList>
    </citation>
    <scope>NUCLEOTIDE SEQUENCE</scope>
    <source>
        <strain evidence="2">FACHB-1375</strain>
    </source>
</reference>
<dbReference type="AlphaFoldDB" id="A0A926VLT3"/>
<evidence type="ECO:0000313" key="3">
    <source>
        <dbReference type="Proteomes" id="UP000641646"/>
    </source>
</evidence>
<keyword evidence="3" id="KW-1185">Reference proteome</keyword>
<organism evidence="2 3">
    <name type="scientific">Aerosakkonema funiforme FACHB-1375</name>
    <dbReference type="NCBI Taxonomy" id="2949571"/>
    <lineage>
        <taxon>Bacteria</taxon>
        <taxon>Bacillati</taxon>
        <taxon>Cyanobacteriota</taxon>
        <taxon>Cyanophyceae</taxon>
        <taxon>Oscillatoriophycideae</taxon>
        <taxon>Aerosakkonematales</taxon>
        <taxon>Aerosakkonemataceae</taxon>
        <taxon>Aerosakkonema</taxon>
    </lineage>
</organism>
<comment type="caution">
    <text evidence="2">The sequence shown here is derived from an EMBL/GenBank/DDBJ whole genome shotgun (WGS) entry which is preliminary data.</text>
</comment>
<evidence type="ECO:0000313" key="2">
    <source>
        <dbReference type="EMBL" id="MBD2186287.1"/>
    </source>
</evidence>
<keyword evidence="1" id="KW-0732">Signal</keyword>
<dbReference type="Proteomes" id="UP000641646">
    <property type="component" value="Unassembled WGS sequence"/>
</dbReference>
<feature type="chain" id="PRO_5037917795" evidence="1">
    <location>
        <begin position="36"/>
        <end position="202"/>
    </location>
</feature>
<protein>
    <submittedName>
        <fullName evidence="2">Uncharacterized protein</fullName>
    </submittedName>
</protein>
<sequence>MKHSFLQSRHQQKYLRVPLAGLMLMASLANGNASAVLANPSEVTVTPGEHQFVEAKSVSPSEEYTASTRGTGSFKQLADGVYLYGKSSQPEQIGQEYMVFEVRDGQAIGAFYMPSSEFSCFRGTLQAQQLKVSLASPDAEIAQETPDEGQEFQPVAVGSTSPSNRFDAVTFPLTVKLQDYHQITSVSENDQRILSMCKANYQ</sequence>
<proteinExistence type="predicted"/>
<gene>
    <name evidence="2" type="ORF">H6G03_35425</name>
</gene>
<evidence type="ECO:0000256" key="1">
    <source>
        <dbReference type="SAM" id="SignalP"/>
    </source>
</evidence>
<dbReference type="EMBL" id="JACJPW010000186">
    <property type="protein sequence ID" value="MBD2186287.1"/>
    <property type="molecule type" value="Genomic_DNA"/>
</dbReference>
<dbReference type="RefSeq" id="WP_190475456.1">
    <property type="nucleotide sequence ID" value="NZ_JACJPW010000186.1"/>
</dbReference>